<feature type="region of interest" description="Disordered" evidence="2">
    <location>
        <begin position="1"/>
        <end position="29"/>
    </location>
</feature>
<dbReference type="GO" id="GO:0005783">
    <property type="term" value="C:endoplasmic reticulum"/>
    <property type="evidence" value="ECO:0007669"/>
    <property type="project" value="TreeGrafter"/>
</dbReference>
<evidence type="ECO:0000313" key="4">
    <source>
        <dbReference type="Proteomes" id="UP000262825"/>
    </source>
</evidence>
<keyword evidence="1" id="KW-0175">Coiled coil</keyword>
<evidence type="ECO:0000313" key="3">
    <source>
        <dbReference type="EMBL" id="SSD61602.1"/>
    </source>
</evidence>
<dbReference type="PANTHER" id="PTHR31027">
    <property type="entry name" value="NUCLEAR SEGREGATION PROTEIN BFR1"/>
    <property type="match status" value="1"/>
</dbReference>
<proteinExistence type="predicted"/>
<evidence type="ECO:0000256" key="2">
    <source>
        <dbReference type="SAM" id="MobiDB-lite"/>
    </source>
</evidence>
<keyword evidence="4" id="KW-1185">Reference proteome</keyword>
<feature type="coiled-coil region" evidence="1">
    <location>
        <begin position="262"/>
        <end position="293"/>
    </location>
</feature>
<feature type="compositionally biased region" description="Basic and acidic residues" evidence="2">
    <location>
        <begin position="467"/>
        <end position="476"/>
    </location>
</feature>
<feature type="compositionally biased region" description="Polar residues" evidence="2">
    <location>
        <begin position="1"/>
        <end position="11"/>
    </location>
</feature>
<dbReference type="OrthoDB" id="2195113at2759"/>
<dbReference type="GO" id="GO:0008298">
    <property type="term" value="P:intracellular mRNA localization"/>
    <property type="evidence" value="ECO:0007669"/>
    <property type="project" value="TreeGrafter"/>
</dbReference>
<dbReference type="InterPro" id="IPR039604">
    <property type="entry name" value="Bfr1"/>
</dbReference>
<dbReference type="GO" id="GO:0042175">
    <property type="term" value="C:nuclear outer membrane-endoplasmic reticulum membrane network"/>
    <property type="evidence" value="ECO:0007669"/>
    <property type="project" value="TreeGrafter"/>
</dbReference>
<dbReference type="GO" id="GO:1990904">
    <property type="term" value="C:ribonucleoprotein complex"/>
    <property type="evidence" value="ECO:0007669"/>
    <property type="project" value="TreeGrafter"/>
</dbReference>
<dbReference type="PANTHER" id="PTHR31027:SF2">
    <property type="entry name" value="LEBERCILIN DOMAIN-CONTAINING PROTEIN"/>
    <property type="match status" value="1"/>
</dbReference>
<dbReference type="VEuPathDB" id="FungiDB:SCODWIG_03363"/>
<reference evidence="4" key="1">
    <citation type="submission" date="2018-06" db="EMBL/GenBank/DDBJ databases">
        <authorList>
            <person name="Guldener U."/>
        </authorList>
    </citation>
    <scope>NUCLEOTIDE SEQUENCE [LARGE SCALE GENOMIC DNA]</scope>
    <source>
        <strain evidence="4">UTAD17</strain>
    </source>
</reference>
<feature type="region of interest" description="Disordered" evidence="2">
    <location>
        <begin position="362"/>
        <end position="383"/>
    </location>
</feature>
<gene>
    <name evidence="3" type="ORF">SCODWIG_03363</name>
</gene>
<evidence type="ECO:0000256" key="1">
    <source>
        <dbReference type="SAM" id="Coils"/>
    </source>
</evidence>
<organism evidence="3 4">
    <name type="scientific">Saccharomycodes ludwigii</name>
    <dbReference type="NCBI Taxonomy" id="36035"/>
    <lineage>
        <taxon>Eukaryota</taxon>
        <taxon>Fungi</taxon>
        <taxon>Dikarya</taxon>
        <taxon>Ascomycota</taxon>
        <taxon>Saccharomycotina</taxon>
        <taxon>Saccharomycetes</taxon>
        <taxon>Saccharomycodales</taxon>
        <taxon>Saccharomycodaceae</taxon>
        <taxon>Saccharomycodes</taxon>
    </lineage>
</organism>
<feature type="compositionally biased region" description="Basic residues" evidence="2">
    <location>
        <begin position="368"/>
        <end position="379"/>
    </location>
</feature>
<sequence length="491" mass="56186">MSDSATSNKSNGNRRFRSNIKRPDVSTRDKKLELLNAQLKKINLEVENIRSKIDSSNSSPSNNKRQTLQTELKDIIKTQADLKAKRQQFQDKIKVCDSKLKKIQADIDSKLSSSGNGSAMKKYSSEADVKDRLQNIEDQMSSGELSIVEEKKLVKEEVTLQRLLKSFRQIEPLRKEQEALKLEISQLKSQVFELNPRDISTKFEKINNELNELREANSTVQNGRQLLFNKRTALYSKRDEIFAKIRQTREDFDNEFKAYRLKVEKEKLKREEEEKLSKLLEQKDSDLGKLQEKLIHAQTPAFTYELGNIENVLVLLDPTFVKPKTGLFDSDKTATVPGLDTNVKKVAVSSEGLVPLKTKKQLEPQHPLGKKGKKYKKHQNASSVGAGKSFALEPSTISVLAELDIIVPLNAEEVSGTVEQLKKKHQEYLDAQEEQTKVNIKAVEDKIAEVEQAYAEKEAEVKKQLEEKKLKEQKEKEEEEDEEEEEKTKDN</sequence>
<feature type="coiled-coil region" evidence="1">
    <location>
        <begin position="170"/>
        <end position="223"/>
    </location>
</feature>
<accession>A0A376BAB5</accession>
<dbReference type="EMBL" id="UFAJ01000783">
    <property type="protein sequence ID" value="SSD61602.1"/>
    <property type="molecule type" value="Genomic_DNA"/>
</dbReference>
<dbReference type="GO" id="GO:0003729">
    <property type="term" value="F:mRNA binding"/>
    <property type="evidence" value="ECO:0007669"/>
    <property type="project" value="TreeGrafter"/>
</dbReference>
<name>A0A376BAB5_9ASCO</name>
<feature type="region of interest" description="Disordered" evidence="2">
    <location>
        <begin position="467"/>
        <end position="491"/>
    </location>
</feature>
<dbReference type="AlphaFoldDB" id="A0A376BAB5"/>
<dbReference type="Proteomes" id="UP000262825">
    <property type="component" value="Unassembled WGS sequence"/>
</dbReference>
<feature type="coiled-coil region" evidence="1">
    <location>
        <begin position="32"/>
        <end position="85"/>
    </location>
</feature>
<protein>
    <submittedName>
        <fullName evidence="3">Related to Nuclear segregation protein BFR1</fullName>
    </submittedName>
</protein>